<dbReference type="Proteomes" id="UP000267164">
    <property type="component" value="Chromosome"/>
</dbReference>
<dbReference type="EMBL" id="CP032568">
    <property type="protein sequence ID" value="AYF76304.1"/>
    <property type="molecule type" value="Genomic_DNA"/>
</dbReference>
<evidence type="ECO:0000313" key="5">
    <source>
        <dbReference type="EMBL" id="AYF76304.1"/>
    </source>
</evidence>
<dbReference type="InterPro" id="IPR002547">
    <property type="entry name" value="tRNA-bd_dom"/>
</dbReference>
<name>A0A386ZGR2_9NOCA</name>
<gene>
    <name evidence="5" type="ORF">D7D52_23520</name>
</gene>
<reference evidence="5 6" key="1">
    <citation type="submission" date="2018-09" db="EMBL/GenBank/DDBJ databases">
        <title>Nocardia yunnanensis sp. nov., an actinomycete isolated from a soil sample.</title>
        <authorList>
            <person name="Zhang J."/>
        </authorList>
    </citation>
    <scope>NUCLEOTIDE SEQUENCE [LARGE SCALE GENOMIC DNA]</scope>
    <source>
        <strain evidence="5 6">CFHS0054</strain>
    </source>
</reference>
<keyword evidence="2 3" id="KW-0694">RNA-binding</keyword>
<protein>
    <recommendedName>
        <fullName evidence="4">tRNA-binding domain-containing protein</fullName>
    </recommendedName>
</protein>
<keyword evidence="1 3" id="KW-0820">tRNA-binding</keyword>
<dbReference type="SUPFAM" id="SSF50249">
    <property type="entry name" value="Nucleic acid-binding proteins"/>
    <property type="match status" value="1"/>
</dbReference>
<evidence type="ECO:0000256" key="2">
    <source>
        <dbReference type="ARBA" id="ARBA00022884"/>
    </source>
</evidence>
<evidence type="ECO:0000313" key="6">
    <source>
        <dbReference type="Proteomes" id="UP000267164"/>
    </source>
</evidence>
<accession>A0A386ZGR2</accession>
<evidence type="ECO:0000256" key="1">
    <source>
        <dbReference type="ARBA" id="ARBA00022555"/>
    </source>
</evidence>
<organism evidence="5 6">
    <name type="scientific">Nocardia yunnanensis</name>
    <dbReference type="NCBI Taxonomy" id="2382165"/>
    <lineage>
        <taxon>Bacteria</taxon>
        <taxon>Bacillati</taxon>
        <taxon>Actinomycetota</taxon>
        <taxon>Actinomycetes</taxon>
        <taxon>Mycobacteriales</taxon>
        <taxon>Nocardiaceae</taxon>
        <taxon>Nocardia</taxon>
    </lineage>
</organism>
<dbReference type="OrthoDB" id="9805455at2"/>
<dbReference type="RefSeq" id="WP_120739690.1">
    <property type="nucleotide sequence ID" value="NZ_CP032568.1"/>
</dbReference>
<evidence type="ECO:0000259" key="4">
    <source>
        <dbReference type="PROSITE" id="PS50886"/>
    </source>
</evidence>
<feature type="domain" description="TRNA-binding" evidence="4">
    <location>
        <begin position="7"/>
        <end position="119"/>
    </location>
</feature>
<dbReference type="GO" id="GO:0000049">
    <property type="term" value="F:tRNA binding"/>
    <property type="evidence" value="ECO:0007669"/>
    <property type="project" value="UniProtKB-UniRule"/>
</dbReference>
<dbReference type="AlphaFoldDB" id="A0A386ZGR2"/>
<proteinExistence type="predicted"/>
<dbReference type="PROSITE" id="PS50886">
    <property type="entry name" value="TRBD"/>
    <property type="match status" value="1"/>
</dbReference>
<dbReference type="KEGG" id="nyu:D7D52_23520"/>
<evidence type="ECO:0000256" key="3">
    <source>
        <dbReference type="PROSITE-ProRule" id="PRU00209"/>
    </source>
</evidence>
<dbReference type="InterPro" id="IPR012340">
    <property type="entry name" value="NA-bd_OB-fold"/>
</dbReference>
<dbReference type="Pfam" id="PF01588">
    <property type="entry name" value="tRNA_bind"/>
    <property type="match status" value="1"/>
</dbReference>
<keyword evidence="6" id="KW-1185">Reference proteome</keyword>
<sequence length="135" mass="14771">MSDPTCDGQTRGVVVARVLEDRPHPMAQRIRLATIDLGGSKQQVVYGGRLVLTPGQFVPAALPGARLPGRKKMRCRRYHGESSYGMVCSSDELGWTTGGPDEVAILDPELMLEPGQSLDEADERWLLRVAEVVAR</sequence>
<dbReference type="Gene3D" id="2.40.50.140">
    <property type="entry name" value="Nucleic acid-binding proteins"/>
    <property type="match status" value="1"/>
</dbReference>